<reference evidence="2" key="1">
    <citation type="journal article" date="2020" name="Stud. Mycol.">
        <title>101 Dothideomycetes genomes: a test case for predicting lifestyles and emergence of pathogens.</title>
        <authorList>
            <person name="Haridas S."/>
            <person name="Albert R."/>
            <person name="Binder M."/>
            <person name="Bloem J."/>
            <person name="Labutti K."/>
            <person name="Salamov A."/>
            <person name="Andreopoulos B."/>
            <person name="Baker S."/>
            <person name="Barry K."/>
            <person name="Bills G."/>
            <person name="Bluhm B."/>
            <person name="Cannon C."/>
            <person name="Castanera R."/>
            <person name="Culley D."/>
            <person name="Daum C."/>
            <person name="Ezra D."/>
            <person name="Gonzalez J."/>
            <person name="Henrissat B."/>
            <person name="Kuo A."/>
            <person name="Liang C."/>
            <person name="Lipzen A."/>
            <person name="Lutzoni F."/>
            <person name="Magnuson J."/>
            <person name="Mondo S."/>
            <person name="Nolan M."/>
            <person name="Ohm R."/>
            <person name="Pangilinan J."/>
            <person name="Park H.-J."/>
            <person name="Ramirez L."/>
            <person name="Alfaro M."/>
            <person name="Sun H."/>
            <person name="Tritt A."/>
            <person name="Yoshinaga Y."/>
            <person name="Zwiers L.-H."/>
            <person name="Turgeon B."/>
            <person name="Goodwin S."/>
            <person name="Spatafora J."/>
            <person name="Crous P."/>
            <person name="Grigoriev I."/>
        </authorList>
    </citation>
    <scope>NUCLEOTIDE SEQUENCE</scope>
    <source>
        <strain evidence="2">ATCC 36951</strain>
    </source>
</reference>
<accession>A0A6A6CTY0</accession>
<keyword evidence="3" id="KW-1185">Reference proteome</keyword>
<evidence type="ECO:0000256" key="1">
    <source>
        <dbReference type="SAM" id="MobiDB-lite"/>
    </source>
</evidence>
<dbReference type="AlphaFoldDB" id="A0A6A6CTY0"/>
<sequence length="172" mass="18984">MSPLLGDSTYDPSQDTEPVDGFRNSGAVDELVRLSYEGASQPDDDELGRRSEIAESLIRAITIAELRRPALRIIAGRVNGTSNTAEMFKALLELFAPNDKSGLITELRDFMPPGWEMEFPSPNAYGGLRVVRVNVPPSGFEVFCAVWWSGLCPFRGEAWCCVVVVEFKLPLT</sequence>
<proteinExistence type="predicted"/>
<protein>
    <submittedName>
        <fullName evidence="2">Uncharacterized protein</fullName>
    </submittedName>
</protein>
<dbReference type="EMBL" id="ML993587">
    <property type="protein sequence ID" value="KAF2169638.1"/>
    <property type="molecule type" value="Genomic_DNA"/>
</dbReference>
<organism evidence="2 3">
    <name type="scientific">Zasmidium cellare ATCC 36951</name>
    <dbReference type="NCBI Taxonomy" id="1080233"/>
    <lineage>
        <taxon>Eukaryota</taxon>
        <taxon>Fungi</taxon>
        <taxon>Dikarya</taxon>
        <taxon>Ascomycota</taxon>
        <taxon>Pezizomycotina</taxon>
        <taxon>Dothideomycetes</taxon>
        <taxon>Dothideomycetidae</taxon>
        <taxon>Mycosphaerellales</taxon>
        <taxon>Mycosphaerellaceae</taxon>
        <taxon>Zasmidium</taxon>
    </lineage>
</organism>
<feature type="region of interest" description="Disordered" evidence="1">
    <location>
        <begin position="1"/>
        <end position="24"/>
    </location>
</feature>
<evidence type="ECO:0000313" key="2">
    <source>
        <dbReference type="EMBL" id="KAF2169638.1"/>
    </source>
</evidence>
<name>A0A6A6CTY0_ZASCE</name>
<gene>
    <name evidence="2" type="ORF">M409DRAFT_52158</name>
</gene>
<dbReference type="RefSeq" id="XP_033670527.1">
    <property type="nucleotide sequence ID" value="XM_033812004.1"/>
</dbReference>
<dbReference type="Proteomes" id="UP000799537">
    <property type="component" value="Unassembled WGS sequence"/>
</dbReference>
<evidence type="ECO:0000313" key="3">
    <source>
        <dbReference type="Proteomes" id="UP000799537"/>
    </source>
</evidence>
<dbReference type="GeneID" id="54565276"/>